<protein>
    <submittedName>
        <fullName evidence="7">Thrombospondin type 3 repeat-containing protein</fullName>
    </submittedName>
</protein>
<dbReference type="Pfam" id="PF18962">
    <property type="entry name" value="Por_Secre_tail"/>
    <property type="match status" value="1"/>
</dbReference>
<dbReference type="CDD" id="cd15482">
    <property type="entry name" value="Sialidase_non-viral"/>
    <property type="match status" value="1"/>
</dbReference>
<dbReference type="SUPFAM" id="SSF110296">
    <property type="entry name" value="Oligoxyloglucan reducing end-specific cellobiohydrolase"/>
    <property type="match status" value="3"/>
</dbReference>
<dbReference type="PANTHER" id="PTHR10199">
    <property type="entry name" value="THROMBOSPONDIN"/>
    <property type="match status" value="1"/>
</dbReference>
<accession>A0ABW2Z3M5</accession>
<dbReference type="RefSeq" id="WP_386781255.1">
    <property type="nucleotide sequence ID" value="NZ_JBHTIC010000002.1"/>
</dbReference>
<comment type="caution">
    <text evidence="7">The sequence shown here is derived from an EMBL/GenBank/DDBJ whole genome shotgun (WGS) entry which is preliminary data.</text>
</comment>
<feature type="domain" description="Secretion system C-terminal sorting" evidence="6">
    <location>
        <begin position="1533"/>
        <end position="1605"/>
    </location>
</feature>
<dbReference type="InterPro" id="IPR028974">
    <property type="entry name" value="TSP_type-3_rpt"/>
</dbReference>
<feature type="signal peptide" evidence="4">
    <location>
        <begin position="1"/>
        <end position="19"/>
    </location>
</feature>
<evidence type="ECO:0000259" key="6">
    <source>
        <dbReference type="Pfam" id="PF18962"/>
    </source>
</evidence>
<evidence type="ECO:0000313" key="8">
    <source>
        <dbReference type="Proteomes" id="UP001597032"/>
    </source>
</evidence>
<name>A0ABW2Z3M5_9FLAO</name>
<dbReference type="InterPro" id="IPR003367">
    <property type="entry name" value="Thrombospondin_3-like_rpt"/>
</dbReference>
<dbReference type="InterPro" id="IPR031778">
    <property type="entry name" value="Sortilin_N"/>
</dbReference>
<reference evidence="8" key="1">
    <citation type="journal article" date="2019" name="Int. J. Syst. Evol. Microbiol.">
        <title>The Global Catalogue of Microorganisms (GCM) 10K type strain sequencing project: providing services to taxonomists for standard genome sequencing and annotation.</title>
        <authorList>
            <consortium name="The Broad Institute Genomics Platform"/>
            <consortium name="The Broad Institute Genome Sequencing Center for Infectious Disease"/>
            <person name="Wu L."/>
            <person name="Ma J."/>
        </authorList>
    </citation>
    <scope>NUCLEOTIDE SEQUENCE [LARGE SCALE GENOMIC DNA]</scope>
    <source>
        <strain evidence="8">CCUG 60022</strain>
    </source>
</reference>
<dbReference type="EMBL" id="JBHTIC010000002">
    <property type="protein sequence ID" value="MFD0760491.1"/>
    <property type="molecule type" value="Genomic_DNA"/>
</dbReference>
<evidence type="ECO:0000313" key="7">
    <source>
        <dbReference type="EMBL" id="MFD0760491.1"/>
    </source>
</evidence>
<dbReference type="NCBIfam" id="TIGR04183">
    <property type="entry name" value="Por_Secre_tail"/>
    <property type="match status" value="1"/>
</dbReference>
<feature type="domain" description="Sortilin N-terminal" evidence="5">
    <location>
        <begin position="160"/>
        <end position="267"/>
    </location>
</feature>
<organism evidence="7 8">
    <name type="scientific">Lutibacter aestuarii</name>
    <dbReference type="NCBI Taxonomy" id="861111"/>
    <lineage>
        <taxon>Bacteria</taxon>
        <taxon>Pseudomonadati</taxon>
        <taxon>Bacteroidota</taxon>
        <taxon>Flavobacteriia</taxon>
        <taxon>Flavobacteriales</taxon>
        <taxon>Flavobacteriaceae</taxon>
        <taxon>Lutibacter</taxon>
    </lineage>
</organism>
<keyword evidence="3" id="KW-0106">Calcium</keyword>
<dbReference type="InterPro" id="IPR015943">
    <property type="entry name" value="WD40/YVTN_repeat-like_dom_sf"/>
</dbReference>
<dbReference type="PROSITE" id="PS51234">
    <property type="entry name" value="TSP3"/>
    <property type="match status" value="6"/>
</dbReference>
<dbReference type="InterPro" id="IPR017897">
    <property type="entry name" value="Thrombospondin_3_rpt"/>
</dbReference>
<evidence type="ECO:0000256" key="1">
    <source>
        <dbReference type="ARBA" id="ARBA00022729"/>
    </source>
</evidence>
<dbReference type="Proteomes" id="UP001597032">
    <property type="component" value="Unassembled WGS sequence"/>
</dbReference>
<evidence type="ECO:0000256" key="2">
    <source>
        <dbReference type="ARBA" id="ARBA00022737"/>
    </source>
</evidence>
<keyword evidence="1 4" id="KW-0732">Signal</keyword>
<sequence>MKNFLLLLGLFISFISVQAQYNETAPWMQSKYKTQFKKGGTDQLSLTEISSMFNEYWKGKDYTKKGSGYKPFKRWEEFWKHFTDKNGYLPNSSKLWNSWKTNIQTFETNANSNDSNWMPFGPNTLINHKTSTANLGRVNVILPDPNNENIIYVGTPAGGIWKSIDKGLTWVPLSDNLPQIGVSGIAIHPSDSNTIYIATGDDDASDTYSAGVFKSIDGGKTWNETGLNPNNTPDSMNDIYIHPDNPEVLWVATNNGLYKTTNGGDTWLQKIAGNIKDIKLKPLDPNTIYIATKSKIFKSIDGGNNFEQKTIGLPVTSGRLVIDVTPANPSYLYVLSADLEYNYQGIYKSIDSGENFSKTSNTVNILESDQAWYDLALAVSDTNPEEIYVGCLNIWRSMSGGVGFNKLNNWSHHTASFTHADIHFLRFYNNELFAGTDGGFYKSTDHGTTFQDYTQGMQIGQFYKISVSARNSNKIAGGLQDNGGFGLTNNGDWSNYHGGDGMDNAVDPNNENKYYGFTQYGGSLNISTNAGENRISSFGGPEEGNWVTPLEINKDGELYAGYTSLYHFTGSEFIKVSSTFEGKIDELEIDANDTNSIYVGVDKNFYQSIDKGLNFNLKHSFEANISSIAVHSSNSNIIYVCTSGYGQRGIYKSVDNGETFTNITYNLPTNQAFFDIVHQGRHKDNPIYIGTSLGVFRLDDTANEWASFSNNLPTVPIRDLEISLDDAKITAGTYGRGIWQSDISVELPESEIRLLEIVSPTISNILEDNFTIKLKAENKGIKPIDKVFVKYKLDTNEEKSYQWNGLIGKNSTGIITIPNIPIEYGKHSLNIEVTVDGDAFPENNTLSTSFVSNRKTVPNILNSFEDENEELLSYNEDDIFSTEWSIGNPNGTLLNTTGSGTNAYATNLTGNYNDLKKSYIVSKYYDLSSLISPTFKFKMIYDLEENWDIIYIEYSLNNGKNWEILGTSNDSSWYNSNRTNASSGFSNDCQNCPGAQWTGTDTEMKEYSYNLSSLNSKGNVLFRFVFHSDTAENQEGIVIDDFIIIEEGINDTDDDNDGILDVNDNCPTIANPNQEDSDNDGIGDVCDEDADNDGIVDDIDNCPNTPNENQLDTDADGIGDVCDEDDDNDGILDVDDNCPLTPNTNQIDLNNNGIGDICEDSDEDGIVNLIDNCPENANIDQLDNDNDGIGDVCDEDDDNDGIFDVNDNCPFNYNPDQNDFNNNGVGDVCEDSDNDTIFDNNDNCPLTVNPNQEDTDNDGIGNICDDDDDDDGILDANDNCPLTANPNQEDTDNDGIGDVCDEDIDGDGITNDTDNCPYKANPNQEDFDNDGIGDICDDDIDNDGVLNYYDSCNDTPINDSVDVNGCTLFSLPTTNFLLEIYGETCRANNNGYIVLKATENLNYTAIITGSGSSTSKEFTNNITFNNLEAGNYTICITVEDQPDYEICFNAVITEPEDLAVSSKVNAHSKSVIVTLNGSTNYFVTLNGVTTKTFESSLKLALKPGINKLKVTTETACQGEHLESFIVPFEGIKLYPNPVKQHRSLFLTTGDIKSNNIKISILNTLGSILSTNIYLNNPQKRIEISTKHLPKGMYILNLESKEVTRSFNIIIE</sequence>
<dbReference type="PANTHER" id="PTHR10199:SF119">
    <property type="entry name" value="RE20510P"/>
    <property type="match status" value="1"/>
</dbReference>
<dbReference type="Gene3D" id="2.130.10.10">
    <property type="entry name" value="YVTN repeat-like/Quinoprotein amine dehydrogenase"/>
    <property type="match status" value="3"/>
</dbReference>
<keyword evidence="8" id="KW-1185">Reference proteome</keyword>
<feature type="chain" id="PRO_5045968360" evidence="4">
    <location>
        <begin position="20"/>
        <end position="1611"/>
    </location>
</feature>
<keyword evidence="2" id="KW-0677">Repeat</keyword>
<evidence type="ECO:0000256" key="4">
    <source>
        <dbReference type="SAM" id="SignalP"/>
    </source>
</evidence>
<dbReference type="Gene3D" id="4.10.1080.10">
    <property type="entry name" value="TSP type-3 repeat"/>
    <property type="match status" value="3"/>
</dbReference>
<dbReference type="Pfam" id="PF02412">
    <property type="entry name" value="TSP_3"/>
    <property type="match status" value="9"/>
</dbReference>
<evidence type="ECO:0000256" key="3">
    <source>
        <dbReference type="ARBA" id="ARBA00022837"/>
    </source>
</evidence>
<gene>
    <name evidence="7" type="ORF">ACFQZW_00180</name>
</gene>
<proteinExistence type="predicted"/>
<dbReference type="Pfam" id="PF15902">
    <property type="entry name" value="Sortilin-Vps10"/>
    <property type="match status" value="1"/>
</dbReference>
<dbReference type="InterPro" id="IPR026444">
    <property type="entry name" value="Secre_tail"/>
</dbReference>
<dbReference type="SUPFAM" id="SSF103647">
    <property type="entry name" value="TSP type-3 repeat"/>
    <property type="match status" value="4"/>
</dbReference>
<dbReference type="Gene3D" id="2.60.120.260">
    <property type="entry name" value="Galactose-binding domain-like"/>
    <property type="match status" value="1"/>
</dbReference>
<evidence type="ECO:0000259" key="5">
    <source>
        <dbReference type="Pfam" id="PF15902"/>
    </source>
</evidence>